<evidence type="ECO:0000256" key="3">
    <source>
        <dbReference type="SAM" id="SignalP"/>
    </source>
</evidence>
<reference evidence="4" key="1">
    <citation type="submission" date="2015-04" db="EMBL/GenBank/DDBJ databases">
        <authorList>
            <consortium name="Pathogen Informatics"/>
        </authorList>
    </citation>
    <scope>NUCLEOTIDE SEQUENCE [LARGE SCALE GENOMIC DNA]</scope>
    <source>
        <strain evidence="4">8A</strain>
    </source>
</reference>
<evidence type="ECO:0000313" key="4">
    <source>
        <dbReference type="EMBL" id="CRG97965.1"/>
    </source>
</evidence>
<proteinExistence type="predicted"/>
<feature type="transmembrane region" description="Helical" evidence="2">
    <location>
        <begin position="55"/>
        <end position="79"/>
    </location>
</feature>
<dbReference type="GeneID" id="39732301"/>
<dbReference type="InterPro" id="IPR006389">
    <property type="entry name" value="Early_transc_mb_plasmodium"/>
</dbReference>
<keyword evidence="3" id="KW-0732">Signal</keyword>
<organism evidence="4 5">
    <name type="scientific">Plasmodium gallinaceum</name>
    <dbReference type="NCBI Taxonomy" id="5849"/>
    <lineage>
        <taxon>Eukaryota</taxon>
        <taxon>Sar</taxon>
        <taxon>Alveolata</taxon>
        <taxon>Apicomplexa</taxon>
        <taxon>Aconoidasida</taxon>
        <taxon>Haemosporida</taxon>
        <taxon>Plasmodiidae</taxon>
        <taxon>Plasmodium</taxon>
        <taxon>Plasmodium (Haemamoeba)</taxon>
    </lineage>
</organism>
<evidence type="ECO:0000313" key="5">
    <source>
        <dbReference type="Proteomes" id="UP000220797"/>
    </source>
</evidence>
<name>A0A1J1H3A0_PLAGA</name>
<feature type="signal peptide" evidence="3">
    <location>
        <begin position="1"/>
        <end position="24"/>
    </location>
</feature>
<feature type="compositionally biased region" description="Acidic residues" evidence="1">
    <location>
        <begin position="101"/>
        <end position="115"/>
    </location>
</feature>
<protein>
    <submittedName>
        <fullName evidence="4">Early transcribed membrane protein</fullName>
    </submittedName>
</protein>
<gene>
    <name evidence="4" type="primary">ETRAMP</name>
    <name evidence="4" type="ORF">PGAL8A_00377100</name>
</gene>
<feature type="region of interest" description="Disordered" evidence="1">
    <location>
        <begin position="80"/>
        <end position="115"/>
    </location>
</feature>
<sequence>MKFSKIFFFFAFFLTIKLLAPCSCDVDRVENPRENDVGLMKLEEDLERKKKNEKMILISSVATGIAVLLGSALGLGYYAQKNKSTGKPKSEKQGEEKSESSEESSESSEESGDKS</sequence>
<dbReference type="Pfam" id="PF09716">
    <property type="entry name" value="ETRAMP"/>
    <property type="match status" value="1"/>
</dbReference>
<accession>A0A1J1H3A0</accession>
<dbReference type="VEuPathDB" id="PlasmoDB:PGAL8A_00377100"/>
<comment type="caution">
    <text evidence="4">The sequence shown here is derived from an EMBL/GenBank/DDBJ whole genome shotgun (WGS) entry which is preliminary data.</text>
</comment>
<keyword evidence="2" id="KW-0472">Membrane</keyword>
<evidence type="ECO:0000256" key="2">
    <source>
        <dbReference type="SAM" id="Phobius"/>
    </source>
</evidence>
<dbReference type="EMBL" id="CVMV01000119">
    <property type="protein sequence ID" value="CRG97965.1"/>
    <property type="molecule type" value="Genomic_DNA"/>
</dbReference>
<feature type="chain" id="PRO_5012656054" evidence="3">
    <location>
        <begin position="25"/>
        <end position="115"/>
    </location>
</feature>
<dbReference type="Proteomes" id="UP000220797">
    <property type="component" value="Unassembled WGS sequence"/>
</dbReference>
<keyword evidence="5" id="KW-1185">Reference proteome</keyword>
<evidence type="ECO:0000256" key="1">
    <source>
        <dbReference type="SAM" id="MobiDB-lite"/>
    </source>
</evidence>
<feature type="compositionally biased region" description="Basic and acidic residues" evidence="1">
    <location>
        <begin position="88"/>
        <end position="100"/>
    </location>
</feature>
<keyword evidence="2" id="KW-1133">Transmembrane helix</keyword>
<keyword evidence="2" id="KW-0812">Transmembrane</keyword>
<dbReference type="AlphaFoldDB" id="A0A1J1H3A0"/>
<dbReference type="NCBIfam" id="TIGR01495">
    <property type="entry name" value="ETRAMP"/>
    <property type="match status" value="1"/>
</dbReference>
<dbReference type="RefSeq" id="XP_028530764.1">
    <property type="nucleotide sequence ID" value="XM_028674407.1"/>
</dbReference>